<feature type="transmembrane region" description="Helical" evidence="5">
    <location>
        <begin position="38"/>
        <end position="56"/>
    </location>
</feature>
<evidence type="ECO:0000259" key="6">
    <source>
        <dbReference type="PROSITE" id="PS51012"/>
    </source>
</evidence>
<evidence type="ECO:0000256" key="1">
    <source>
        <dbReference type="ARBA" id="ARBA00004141"/>
    </source>
</evidence>
<name>A0A381T5N1_9ZZZZ</name>
<dbReference type="GO" id="GO:0140359">
    <property type="term" value="F:ABC-type transporter activity"/>
    <property type="evidence" value="ECO:0007669"/>
    <property type="project" value="InterPro"/>
</dbReference>
<evidence type="ECO:0000313" key="7">
    <source>
        <dbReference type="EMBL" id="SVA11475.1"/>
    </source>
</evidence>
<dbReference type="InterPro" id="IPR047817">
    <property type="entry name" value="ABC2_TM_bact-type"/>
</dbReference>
<dbReference type="Pfam" id="PF01061">
    <property type="entry name" value="ABC2_membrane"/>
    <property type="match status" value="1"/>
</dbReference>
<dbReference type="NCBIfam" id="NF011648">
    <property type="entry name" value="PRK15066.1"/>
    <property type="match status" value="1"/>
</dbReference>
<feature type="domain" description="ABC transmembrane type-2" evidence="6">
    <location>
        <begin position="2"/>
        <end position="231"/>
    </location>
</feature>
<dbReference type="InterPro" id="IPR052522">
    <property type="entry name" value="ABC-2_transport_permease"/>
</dbReference>
<feature type="transmembrane region" description="Helical" evidence="5">
    <location>
        <begin position="123"/>
        <end position="144"/>
    </location>
</feature>
<keyword evidence="2 5" id="KW-0812">Transmembrane</keyword>
<feature type="transmembrane region" description="Helical" evidence="5">
    <location>
        <begin position="208"/>
        <end position="228"/>
    </location>
</feature>
<dbReference type="PROSITE" id="PS51012">
    <property type="entry name" value="ABC_TM2"/>
    <property type="match status" value="1"/>
</dbReference>
<feature type="transmembrane region" description="Helical" evidence="5">
    <location>
        <begin position="97"/>
        <end position="116"/>
    </location>
</feature>
<accession>A0A381T5N1</accession>
<reference evidence="7" key="1">
    <citation type="submission" date="2018-05" db="EMBL/GenBank/DDBJ databases">
        <authorList>
            <person name="Lanie J.A."/>
            <person name="Ng W.-L."/>
            <person name="Kazmierczak K.M."/>
            <person name="Andrzejewski T.M."/>
            <person name="Davidsen T.M."/>
            <person name="Wayne K.J."/>
            <person name="Tettelin H."/>
            <person name="Glass J.I."/>
            <person name="Rusch D."/>
            <person name="Podicherti R."/>
            <person name="Tsui H.-C.T."/>
            <person name="Winkler M.E."/>
        </authorList>
    </citation>
    <scope>NUCLEOTIDE SEQUENCE</scope>
</reference>
<keyword evidence="3 5" id="KW-1133">Transmembrane helix</keyword>
<evidence type="ECO:0000256" key="2">
    <source>
        <dbReference type="ARBA" id="ARBA00022692"/>
    </source>
</evidence>
<dbReference type="InterPro" id="IPR013525">
    <property type="entry name" value="ABC2_TM"/>
</dbReference>
<dbReference type="GO" id="GO:0043190">
    <property type="term" value="C:ATP-binding cassette (ABC) transporter complex"/>
    <property type="evidence" value="ECO:0007669"/>
    <property type="project" value="InterPro"/>
</dbReference>
<evidence type="ECO:0000256" key="5">
    <source>
        <dbReference type="SAM" id="Phobius"/>
    </source>
</evidence>
<dbReference type="AlphaFoldDB" id="A0A381T5N1"/>
<comment type="subcellular location">
    <subcellularLocation>
        <location evidence="1">Membrane</location>
        <topology evidence="1">Multi-pass membrane protein</topology>
    </subcellularLocation>
</comment>
<keyword evidence="4 5" id="KW-0472">Membrane</keyword>
<dbReference type="PIRSF" id="PIRSF006648">
    <property type="entry name" value="DrrB"/>
    <property type="match status" value="1"/>
</dbReference>
<protein>
    <recommendedName>
        <fullName evidence="6">ABC transmembrane type-2 domain-containing protein</fullName>
    </recommendedName>
</protein>
<sequence length="236" mass="26302">MFLYKQTLLPSVISSGLYIIVFGAAMGSRIGEIKGVEYIHFIIPGLVMMSVINPAYQNSSSSIMQAKFLRFIEDILITPLSGLEISLSYIIGGTVRGVVNGALVLLLGYFLTGLQIDNWLLTFVYLFAVAWAFAGAGVIVGIYAKSWDSIMVITNFFFMPLIFLGGVFYSIEMLPEFWRNFSMVNPLYWMINGLRYATLGIAETSHELSLGISIIFAIFFSTLASFMFSKGYRIKT</sequence>
<evidence type="ECO:0000256" key="4">
    <source>
        <dbReference type="ARBA" id="ARBA00023136"/>
    </source>
</evidence>
<proteinExistence type="predicted"/>
<feature type="transmembrane region" description="Helical" evidence="5">
    <location>
        <begin position="150"/>
        <end position="171"/>
    </location>
</feature>
<gene>
    <name evidence="7" type="ORF">METZ01_LOCUS64329</name>
</gene>
<evidence type="ECO:0000256" key="3">
    <source>
        <dbReference type="ARBA" id="ARBA00022989"/>
    </source>
</evidence>
<dbReference type="InterPro" id="IPR000412">
    <property type="entry name" value="ABC_2_transport"/>
</dbReference>
<organism evidence="7">
    <name type="scientific">marine metagenome</name>
    <dbReference type="NCBI Taxonomy" id="408172"/>
    <lineage>
        <taxon>unclassified sequences</taxon>
        <taxon>metagenomes</taxon>
        <taxon>ecological metagenomes</taxon>
    </lineage>
</organism>
<dbReference type="PANTHER" id="PTHR43332:SF2">
    <property type="entry name" value="INNER MEMBRANE TRANSPORT PERMEASE YADH"/>
    <property type="match status" value="1"/>
</dbReference>
<dbReference type="PANTHER" id="PTHR43332">
    <property type="entry name" value="INNER MEMBRANE TRANSPORT PERMEASE YADH-RELATED"/>
    <property type="match status" value="1"/>
</dbReference>
<dbReference type="EMBL" id="UINC01004061">
    <property type="protein sequence ID" value="SVA11475.1"/>
    <property type="molecule type" value="Genomic_DNA"/>
</dbReference>
<feature type="transmembrane region" description="Helical" evidence="5">
    <location>
        <begin position="7"/>
        <end position="26"/>
    </location>
</feature>